<protein>
    <submittedName>
        <fullName evidence="2">Uncharacterized protein</fullName>
    </submittedName>
</protein>
<sequence>MTTLEALKILGIDPKDDLNGTVIMDHYILQYVKNNPETGGSQYIQAKITNAKDYLIQVCGGYEEELRWRQAKNLETGDDSIRYDKTQDFELNFNIVDPYKDLKQEDIEKKVRQAKEEQAQGENSEENEDNPNQQETEQEKQQNSEEKKDNNEEMRDDKNEIVKNNENQKKK</sequence>
<evidence type="ECO:0000256" key="1">
    <source>
        <dbReference type="SAM" id="MobiDB-lite"/>
    </source>
</evidence>
<feature type="compositionally biased region" description="Basic and acidic residues" evidence="1">
    <location>
        <begin position="107"/>
        <end position="118"/>
    </location>
</feature>
<feature type="compositionally biased region" description="Basic and acidic residues" evidence="1">
    <location>
        <begin position="137"/>
        <end position="171"/>
    </location>
</feature>
<dbReference type="EMBL" id="GL983514">
    <property type="protein sequence ID" value="EGR33070.1"/>
    <property type="molecule type" value="Genomic_DNA"/>
</dbReference>
<name>G0QNY3_ICHMU</name>
<dbReference type="GeneID" id="14909244"/>
<dbReference type="RefSeq" id="XP_004037056.1">
    <property type="nucleotide sequence ID" value="XM_004037008.1"/>
</dbReference>
<keyword evidence="3" id="KW-1185">Reference proteome</keyword>
<dbReference type="Proteomes" id="UP000008983">
    <property type="component" value="Unassembled WGS sequence"/>
</dbReference>
<dbReference type="AlphaFoldDB" id="G0QNY3"/>
<dbReference type="InterPro" id="IPR036869">
    <property type="entry name" value="J_dom_sf"/>
</dbReference>
<evidence type="ECO:0000313" key="2">
    <source>
        <dbReference type="EMBL" id="EGR33070.1"/>
    </source>
</evidence>
<gene>
    <name evidence="2" type="ORF">IMG5_062480</name>
</gene>
<proteinExistence type="predicted"/>
<accession>G0QNY3</accession>
<feature type="region of interest" description="Disordered" evidence="1">
    <location>
        <begin position="107"/>
        <end position="171"/>
    </location>
</feature>
<dbReference type="OMA" id="GQHSKQQ"/>
<evidence type="ECO:0000313" key="3">
    <source>
        <dbReference type="Proteomes" id="UP000008983"/>
    </source>
</evidence>
<dbReference type="InParanoid" id="G0QNY3"/>
<dbReference type="Gene3D" id="1.10.287.110">
    <property type="entry name" value="DnaJ domain"/>
    <property type="match status" value="1"/>
</dbReference>
<organism evidence="2 3">
    <name type="scientific">Ichthyophthirius multifiliis</name>
    <name type="common">White spot disease agent</name>
    <name type="synonym">Ich</name>
    <dbReference type="NCBI Taxonomy" id="5932"/>
    <lineage>
        <taxon>Eukaryota</taxon>
        <taxon>Sar</taxon>
        <taxon>Alveolata</taxon>
        <taxon>Ciliophora</taxon>
        <taxon>Intramacronucleata</taxon>
        <taxon>Oligohymenophorea</taxon>
        <taxon>Hymenostomatida</taxon>
        <taxon>Ophryoglenina</taxon>
        <taxon>Ichthyophthirius</taxon>
    </lineage>
</organism>
<reference evidence="2 3" key="1">
    <citation type="submission" date="2011-07" db="EMBL/GenBank/DDBJ databases">
        <authorList>
            <person name="Coyne R."/>
            <person name="Brami D."/>
            <person name="Johnson J."/>
            <person name="Hostetler J."/>
            <person name="Hannick L."/>
            <person name="Clark T."/>
            <person name="Cassidy-Hanley D."/>
            <person name="Inman J."/>
        </authorList>
    </citation>
    <scope>NUCLEOTIDE SEQUENCE [LARGE SCALE GENOMIC DNA]</scope>
    <source>
        <strain evidence="2 3">G5</strain>
    </source>
</reference>
<dbReference type="eggNOG" id="ENOG502T4IZ">
    <property type="taxonomic scope" value="Eukaryota"/>
</dbReference>
<dbReference type="OrthoDB" id="10262892at2759"/>